<dbReference type="OrthoDB" id="8047996at2759"/>
<comment type="catalytic activity">
    <reaction evidence="13">
        <text>DNA(n) + a 2'-deoxyribonucleoside 5'-triphosphate = DNA(n+1) + diphosphate</text>
        <dbReference type="Rhea" id="RHEA:22508"/>
        <dbReference type="Rhea" id="RHEA-COMP:17339"/>
        <dbReference type="Rhea" id="RHEA-COMP:17340"/>
        <dbReference type="ChEBI" id="CHEBI:33019"/>
        <dbReference type="ChEBI" id="CHEBI:61560"/>
        <dbReference type="ChEBI" id="CHEBI:173112"/>
        <dbReference type="EC" id="2.7.7.49"/>
    </reaction>
</comment>
<dbReference type="InterPro" id="IPR012337">
    <property type="entry name" value="RNaseH-like_sf"/>
</dbReference>
<feature type="compositionally biased region" description="Low complexity" evidence="15">
    <location>
        <begin position="273"/>
        <end position="288"/>
    </location>
</feature>
<organism evidence="17 18">
    <name type="scientific">Austropuccinia psidii MF-1</name>
    <dbReference type="NCBI Taxonomy" id="1389203"/>
    <lineage>
        <taxon>Eukaryota</taxon>
        <taxon>Fungi</taxon>
        <taxon>Dikarya</taxon>
        <taxon>Basidiomycota</taxon>
        <taxon>Pucciniomycotina</taxon>
        <taxon>Pucciniomycetes</taxon>
        <taxon>Pucciniales</taxon>
        <taxon>Sphaerophragmiaceae</taxon>
        <taxon>Austropuccinia</taxon>
    </lineage>
</organism>
<protein>
    <recommendedName>
        <fullName evidence="16">Integrase catalytic domain-containing protein</fullName>
    </recommendedName>
</protein>
<evidence type="ECO:0000256" key="9">
    <source>
        <dbReference type="ARBA" id="ARBA00022908"/>
    </source>
</evidence>
<dbReference type="PROSITE" id="PS50994">
    <property type="entry name" value="INTEGRASE"/>
    <property type="match status" value="1"/>
</dbReference>
<dbReference type="GO" id="GO:0003964">
    <property type="term" value="F:RNA-directed DNA polymerase activity"/>
    <property type="evidence" value="ECO:0007669"/>
    <property type="project" value="UniProtKB-KW"/>
</dbReference>
<keyword evidence="1" id="KW-0815">Transposition</keyword>
<evidence type="ECO:0000256" key="6">
    <source>
        <dbReference type="ARBA" id="ARBA00022801"/>
    </source>
</evidence>
<feature type="region of interest" description="Disordered" evidence="15">
    <location>
        <begin position="265"/>
        <end position="295"/>
    </location>
</feature>
<evidence type="ECO:0000256" key="3">
    <source>
        <dbReference type="ARBA" id="ARBA00022722"/>
    </source>
</evidence>
<keyword evidence="9" id="KW-0229">DNA integration</keyword>
<dbReference type="GO" id="GO:0015074">
    <property type="term" value="P:DNA integration"/>
    <property type="evidence" value="ECO:0007669"/>
    <property type="project" value="UniProtKB-KW"/>
</dbReference>
<dbReference type="GO" id="GO:0046872">
    <property type="term" value="F:metal ion binding"/>
    <property type="evidence" value="ECO:0007669"/>
    <property type="project" value="UniProtKB-KW"/>
</dbReference>
<evidence type="ECO:0000256" key="14">
    <source>
        <dbReference type="ARBA" id="ARBA00049244"/>
    </source>
</evidence>
<sequence length="302" mass="34379">MTLKPFKSHFDEVEKALDCLHLDLVGPISPPSVSGYRYFPTVMDQYTSFKLVKFLRQKSDTFHKFIAIKNLVETTQDRKIKKIISDKGGEFANSEFQKLANESGFFHVTSPPYTPQLNGFAEWANRTIMEKERCLLLGANLPNQYWAKAVSHATLLTNLIPTPSRNNLLPFHLWTGSALKIKRIQTFGCKVVFAIPWNKRPWKLAPTGDTGISLGLDYESPAYRVLNVPKPKTDELFFSDERYYPDNEEEYYYCQEHPEIFENPTEEIGCPTDNSASAESSSNGGDESTLIQPERRIIVIGP</sequence>
<keyword evidence="8" id="KW-0694">RNA-binding</keyword>
<dbReference type="GO" id="GO:0003887">
    <property type="term" value="F:DNA-directed DNA polymerase activity"/>
    <property type="evidence" value="ECO:0007669"/>
    <property type="project" value="UniProtKB-KW"/>
</dbReference>
<dbReference type="GO" id="GO:0004519">
    <property type="term" value="F:endonuclease activity"/>
    <property type="evidence" value="ECO:0007669"/>
    <property type="project" value="UniProtKB-KW"/>
</dbReference>
<evidence type="ECO:0000256" key="8">
    <source>
        <dbReference type="ARBA" id="ARBA00022884"/>
    </source>
</evidence>
<dbReference type="PANTHER" id="PTHR42648:SF11">
    <property type="entry name" value="TRANSPOSON TY4-P GAG-POL POLYPROTEIN"/>
    <property type="match status" value="1"/>
</dbReference>
<dbReference type="InterPro" id="IPR001584">
    <property type="entry name" value="Integrase_cat-core"/>
</dbReference>
<evidence type="ECO:0000256" key="10">
    <source>
        <dbReference type="ARBA" id="ARBA00022918"/>
    </source>
</evidence>
<feature type="domain" description="Integrase catalytic" evidence="16">
    <location>
        <begin position="1"/>
        <end position="178"/>
    </location>
</feature>
<keyword evidence="5" id="KW-0255">Endonuclease</keyword>
<comment type="caution">
    <text evidence="17">The sequence shown here is derived from an EMBL/GenBank/DDBJ whole genome shotgun (WGS) entry which is preliminary data.</text>
</comment>
<evidence type="ECO:0000256" key="5">
    <source>
        <dbReference type="ARBA" id="ARBA00022759"/>
    </source>
</evidence>
<dbReference type="EMBL" id="AVOT02006969">
    <property type="protein sequence ID" value="MBW0482877.1"/>
    <property type="molecule type" value="Genomic_DNA"/>
</dbReference>
<dbReference type="InterPro" id="IPR036397">
    <property type="entry name" value="RNaseH_sf"/>
</dbReference>
<evidence type="ECO:0000256" key="11">
    <source>
        <dbReference type="ARBA" id="ARBA00022932"/>
    </source>
</evidence>
<dbReference type="GO" id="GO:0005634">
    <property type="term" value="C:nucleus"/>
    <property type="evidence" value="ECO:0007669"/>
    <property type="project" value="UniProtKB-ARBA"/>
</dbReference>
<evidence type="ECO:0000259" key="16">
    <source>
        <dbReference type="PROSITE" id="PS50994"/>
    </source>
</evidence>
<keyword evidence="4" id="KW-0479">Metal-binding</keyword>
<evidence type="ECO:0000313" key="18">
    <source>
        <dbReference type="Proteomes" id="UP000765509"/>
    </source>
</evidence>
<dbReference type="Gene3D" id="3.30.420.10">
    <property type="entry name" value="Ribonuclease H-like superfamily/Ribonuclease H"/>
    <property type="match status" value="1"/>
</dbReference>
<proteinExistence type="predicted"/>
<evidence type="ECO:0000313" key="17">
    <source>
        <dbReference type="EMBL" id="MBW0482877.1"/>
    </source>
</evidence>
<comment type="catalytic activity">
    <reaction evidence="14">
        <text>DNA(n) + a 2'-deoxyribonucleoside 5'-triphosphate = DNA(n+1) + diphosphate</text>
        <dbReference type="Rhea" id="RHEA:22508"/>
        <dbReference type="Rhea" id="RHEA-COMP:17339"/>
        <dbReference type="Rhea" id="RHEA-COMP:17340"/>
        <dbReference type="ChEBI" id="CHEBI:33019"/>
        <dbReference type="ChEBI" id="CHEBI:61560"/>
        <dbReference type="ChEBI" id="CHEBI:173112"/>
        <dbReference type="EC" id="2.7.7.7"/>
    </reaction>
</comment>
<dbReference type="Pfam" id="PF00665">
    <property type="entry name" value="rve"/>
    <property type="match status" value="1"/>
</dbReference>
<keyword evidence="11" id="KW-0239">DNA-directed DNA polymerase</keyword>
<keyword evidence="12" id="KW-0233">DNA recombination</keyword>
<keyword evidence="3" id="KW-0540">Nuclease</keyword>
<keyword evidence="10" id="KW-0695">RNA-directed DNA polymerase</keyword>
<dbReference type="GO" id="GO:0006310">
    <property type="term" value="P:DNA recombination"/>
    <property type="evidence" value="ECO:0007669"/>
    <property type="project" value="UniProtKB-KW"/>
</dbReference>
<dbReference type="GO" id="GO:0003723">
    <property type="term" value="F:RNA binding"/>
    <property type="evidence" value="ECO:0007669"/>
    <property type="project" value="UniProtKB-KW"/>
</dbReference>
<dbReference type="Proteomes" id="UP000765509">
    <property type="component" value="Unassembled WGS sequence"/>
</dbReference>
<evidence type="ECO:0000256" key="4">
    <source>
        <dbReference type="ARBA" id="ARBA00022723"/>
    </source>
</evidence>
<dbReference type="GO" id="GO:0016787">
    <property type="term" value="F:hydrolase activity"/>
    <property type="evidence" value="ECO:0007669"/>
    <property type="project" value="UniProtKB-KW"/>
</dbReference>
<evidence type="ECO:0000256" key="12">
    <source>
        <dbReference type="ARBA" id="ARBA00023172"/>
    </source>
</evidence>
<dbReference type="InterPro" id="IPR039537">
    <property type="entry name" value="Retrotran_Ty1/copia-like"/>
</dbReference>
<dbReference type="PANTHER" id="PTHR42648">
    <property type="entry name" value="TRANSPOSASE, PUTATIVE-RELATED"/>
    <property type="match status" value="1"/>
</dbReference>
<reference evidence="17" key="1">
    <citation type="submission" date="2021-03" db="EMBL/GenBank/DDBJ databases">
        <title>Draft genome sequence of rust myrtle Austropuccinia psidii MF-1, a brazilian biotype.</title>
        <authorList>
            <person name="Quecine M.C."/>
            <person name="Pachon D.M.R."/>
            <person name="Bonatelli M.L."/>
            <person name="Correr F.H."/>
            <person name="Franceschini L.M."/>
            <person name="Leite T.F."/>
            <person name="Margarido G.R.A."/>
            <person name="Almeida C.A."/>
            <person name="Ferrarezi J.A."/>
            <person name="Labate C.A."/>
        </authorList>
    </citation>
    <scope>NUCLEOTIDE SEQUENCE</scope>
    <source>
        <strain evidence="17">MF-1</strain>
    </source>
</reference>
<evidence type="ECO:0000256" key="2">
    <source>
        <dbReference type="ARBA" id="ARBA00022695"/>
    </source>
</evidence>
<dbReference type="AlphaFoldDB" id="A0A9Q3GX97"/>
<dbReference type="SUPFAM" id="SSF53098">
    <property type="entry name" value="Ribonuclease H-like"/>
    <property type="match status" value="1"/>
</dbReference>
<gene>
    <name evidence="17" type="ORF">O181_022592</name>
</gene>
<evidence type="ECO:0000256" key="7">
    <source>
        <dbReference type="ARBA" id="ARBA00022842"/>
    </source>
</evidence>
<accession>A0A9Q3GX97</accession>
<keyword evidence="18" id="KW-1185">Reference proteome</keyword>
<dbReference type="GO" id="GO:0032196">
    <property type="term" value="P:transposition"/>
    <property type="evidence" value="ECO:0007669"/>
    <property type="project" value="UniProtKB-KW"/>
</dbReference>
<evidence type="ECO:0000256" key="1">
    <source>
        <dbReference type="ARBA" id="ARBA00022578"/>
    </source>
</evidence>
<keyword evidence="2" id="KW-0548">Nucleotidyltransferase</keyword>
<evidence type="ECO:0000256" key="15">
    <source>
        <dbReference type="SAM" id="MobiDB-lite"/>
    </source>
</evidence>
<name>A0A9Q3GX97_9BASI</name>
<keyword evidence="11" id="KW-0808">Transferase</keyword>
<keyword evidence="7" id="KW-0460">Magnesium</keyword>
<evidence type="ECO:0000256" key="13">
    <source>
        <dbReference type="ARBA" id="ARBA00048173"/>
    </source>
</evidence>
<keyword evidence="6" id="KW-0378">Hydrolase</keyword>